<sequence>MSSALSKYSTQIQELTPLLDSKFFYDASRWDKLTNDAKNSVNAHSNQEISRIDVINSFSQYFKGKSDYLYPFTMTMIWGFADTGYGTYRTNKYLSLNENRIIINDAFECIAEGKIKEAHQYLIKINGLNISYISKLLYFGTRARNQKDYTLIFDIRVARALAKLLDTEGIMSLLSIGPSNKYEDFERYNTLIHHWADELKVEAENIEVFLFNGDF</sequence>
<dbReference type="Proteomes" id="UP001597012">
    <property type="component" value="Unassembled WGS sequence"/>
</dbReference>
<comment type="caution">
    <text evidence="1">The sequence shown here is derived from an EMBL/GenBank/DDBJ whole genome shotgun (WGS) entry which is preliminary data.</text>
</comment>
<protein>
    <submittedName>
        <fullName evidence="1">Uncharacterized protein</fullName>
    </submittedName>
</protein>
<gene>
    <name evidence="1" type="ORF">ACFQZJ_07035</name>
</gene>
<dbReference type="EMBL" id="JBHTHY010000004">
    <property type="protein sequence ID" value="MFD0797207.1"/>
    <property type="molecule type" value="Genomic_DNA"/>
</dbReference>
<proteinExistence type="predicted"/>
<evidence type="ECO:0000313" key="1">
    <source>
        <dbReference type="EMBL" id="MFD0797207.1"/>
    </source>
</evidence>
<keyword evidence="2" id="KW-1185">Reference proteome</keyword>
<dbReference type="InterPro" id="IPR048868">
    <property type="entry name" value="OGG-like_put"/>
</dbReference>
<dbReference type="Pfam" id="PF21790">
    <property type="entry name" value="OGG"/>
    <property type="match status" value="1"/>
</dbReference>
<evidence type="ECO:0000313" key="2">
    <source>
        <dbReference type="Proteomes" id="UP001597012"/>
    </source>
</evidence>
<name>A0ABW3B1L5_9FLAO</name>
<organism evidence="1 2">
    <name type="scientific">Maribacter chungangensis</name>
    <dbReference type="NCBI Taxonomy" id="1069117"/>
    <lineage>
        <taxon>Bacteria</taxon>
        <taxon>Pseudomonadati</taxon>
        <taxon>Bacteroidota</taxon>
        <taxon>Flavobacteriia</taxon>
        <taxon>Flavobacteriales</taxon>
        <taxon>Flavobacteriaceae</taxon>
        <taxon>Maribacter</taxon>
    </lineage>
</organism>
<dbReference type="RefSeq" id="WP_379933363.1">
    <property type="nucleotide sequence ID" value="NZ_JBHTHY010000004.1"/>
</dbReference>
<reference evidence="2" key="1">
    <citation type="journal article" date="2019" name="Int. J. Syst. Evol. Microbiol.">
        <title>The Global Catalogue of Microorganisms (GCM) 10K type strain sequencing project: providing services to taxonomists for standard genome sequencing and annotation.</title>
        <authorList>
            <consortium name="The Broad Institute Genomics Platform"/>
            <consortium name="The Broad Institute Genome Sequencing Center for Infectious Disease"/>
            <person name="Wu L."/>
            <person name="Ma J."/>
        </authorList>
    </citation>
    <scope>NUCLEOTIDE SEQUENCE [LARGE SCALE GENOMIC DNA]</scope>
    <source>
        <strain evidence="2">CCUG 61948</strain>
    </source>
</reference>
<accession>A0ABW3B1L5</accession>